<gene>
    <name evidence="3" type="ORF">ACFL6M_01085</name>
</gene>
<keyword evidence="4" id="KW-1185">Reference proteome</keyword>
<dbReference type="PROSITE" id="PS50206">
    <property type="entry name" value="RHODANESE_3"/>
    <property type="match status" value="1"/>
</dbReference>
<dbReference type="PANTHER" id="PTHR43031:SF1">
    <property type="entry name" value="PYRIDINE NUCLEOTIDE-DISULPHIDE OXIDOREDUCTASE"/>
    <property type="match status" value="1"/>
</dbReference>
<dbReference type="Proteomes" id="UP001593833">
    <property type="component" value="Unassembled WGS sequence"/>
</dbReference>
<dbReference type="Gene3D" id="3.40.250.10">
    <property type="entry name" value="Rhodanese-like domain"/>
    <property type="match status" value="1"/>
</dbReference>
<dbReference type="EMBL" id="JBHPKH010000005">
    <property type="protein sequence ID" value="MFC1572167.1"/>
    <property type="molecule type" value="Genomic_DNA"/>
</dbReference>
<dbReference type="InterPro" id="IPR001763">
    <property type="entry name" value="Rhodanese-like_dom"/>
</dbReference>
<dbReference type="CDD" id="cd00158">
    <property type="entry name" value="RHOD"/>
    <property type="match status" value="1"/>
</dbReference>
<dbReference type="InterPro" id="IPR050229">
    <property type="entry name" value="GlpE_sulfurtransferase"/>
</dbReference>
<dbReference type="PANTHER" id="PTHR43031">
    <property type="entry name" value="FAD-DEPENDENT OXIDOREDUCTASE"/>
    <property type="match status" value="1"/>
</dbReference>
<organism evidence="3 4">
    <name type="scientific">Eiseniibacteriota bacterium</name>
    <dbReference type="NCBI Taxonomy" id="2212470"/>
    <lineage>
        <taxon>Bacteria</taxon>
        <taxon>Candidatus Eiseniibacteriota</taxon>
    </lineage>
</organism>
<dbReference type="Pfam" id="PF13860">
    <property type="entry name" value="FlgD_ig"/>
    <property type="match status" value="1"/>
</dbReference>
<evidence type="ECO:0000259" key="2">
    <source>
        <dbReference type="PROSITE" id="PS50206"/>
    </source>
</evidence>
<evidence type="ECO:0000313" key="4">
    <source>
        <dbReference type="Proteomes" id="UP001593833"/>
    </source>
</evidence>
<accession>A0ABV6YIK9</accession>
<feature type="chain" id="PRO_5045337013" evidence="1">
    <location>
        <begin position="20"/>
        <end position="238"/>
    </location>
</feature>
<proteinExistence type="predicted"/>
<evidence type="ECO:0000313" key="3">
    <source>
        <dbReference type="EMBL" id="MFC1572167.1"/>
    </source>
</evidence>
<dbReference type="Pfam" id="PF00581">
    <property type="entry name" value="Rhodanese"/>
    <property type="match status" value="1"/>
</dbReference>
<dbReference type="InterPro" id="IPR036873">
    <property type="entry name" value="Rhodanese-like_dom_sf"/>
</dbReference>
<feature type="domain" description="Rhodanese" evidence="2">
    <location>
        <begin position="36"/>
        <end position="129"/>
    </location>
</feature>
<keyword evidence="1" id="KW-0732">Signal</keyword>
<dbReference type="InterPro" id="IPR025965">
    <property type="entry name" value="FlgD/Vpr_Ig-like"/>
</dbReference>
<evidence type="ECO:0000256" key="1">
    <source>
        <dbReference type="SAM" id="SignalP"/>
    </source>
</evidence>
<feature type="signal peptide" evidence="1">
    <location>
        <begin position="1"/>
        <end position="19"/>
    </location>
</feature>
<sequence length="238" mass="25606">MMRFAILGVLVVASICATAYGHTDLTPPQVNALLDAGENVVIIDVREESEFCDSTYTPPGHISGAINMPWNSGYLQGHYGELSPDDSTIVVCRSGSRSNTAANFLDGVGFAHVFDMLGGMNAWQYETVNCVDSSVPGAGWITTSGLALGPASPNPFKFRTEIPYAIPAGHDPARVTVSIFDARGRLVAEVMETDRGPGSHRVVWDGTDTQGRSVTSGVCFYQLAWHGRTVTRRVVLLR</sequence>
<protein>
    <submittedName>
        <fullName evidence="3">Rhodanese-like domain-containing protein</fullName>
    </submittedName>
</protein>
<reference evidence="3 4" key="1">
    <citation type="submission" date="2024-09" db="EMBL/GenBank/DDBJ databases">
        <authorList>
            <person name="D'Angelo T."/>
        </authorList>
    </citation>
    <scope>NUCLEOTIDE SEQUENCE [LARGE SCALE GENOMIC DNA]</scope>
    <source>
        <strain evidence="3">SAG AM-320-E07</strain>
    </source>
</reference>
<dbReference type="SMART" id="SM00450">
    <property type="entry name" value="RHOD"/>
    <property type="match status" value="1"/>
</dbReference>
<comment type="caution">
    <text evidence="3">The sequence shown here is derived from an EMBL/GenBank/DDBJ whole genome shotgun (WGS) entry which is preliminary data.</text>
</comment>
<name>A0ABV6YIK9_UNCEI</name>
<dbReference type="Gene3D" id="2.60.40.4070">
    <property type="match status" value="1"/>
</dbReference>
<dbReference type="SUPFAM" id="SSF52821">
    <property type="entry name" value="Rhodanese/Cell cycle control phosphatase"/>
    <property type="match status" value="1"/>
</dbReference>